<keyword evidence="1" id="KW-1185">Reference proteome</keyword>
<accession>A0A914XW05</accession>
<proteinExistence type="predicted"/>
<evidence type="ECO:0000313" key="2">
    <source>
        <dbReference type="WBParaSite" id="PSU_v2.g12113.t1"/>
    </source>
</evidence>
<protein>
    <submittedName>
        <fullName evidence="2">Uncharacterized protein</fullName>
    </submittedName>
</protein>
<dbReference type="WBParaSite" id="PSU_v2.g12113.t1">
    <property type="protein sequence ID" value="PSU_v2.g12113.t1"/>
    <property type="gene ID" value="PSU_v2.g12113"/>
</dbReference>
<evidence type="ECO:0000313" key="1">
    <source>
        <dbReference type="Proteomes" id="UP000887577"/>
    </source>
</evidence>
<sequence length="85" mass="9545">MYDKSNGTNLPNAPTWLDSKLIYSIYNGSCPEKFKKDDSVCSREISKKTCELFPEYTKATFDPNSNPENGTCSVVPRETLIAAWS</sequence>
<reference evidence="2" key="1">
    <citation type="submission" date="2022-11" db="UniProtKB">
        <authorList>
            <consortium name="WormBaseParasite"/>
        </authorList>
    </citation>
    <scope>IDENTIFICATION</scope>
</reference>
<dbReference type="AlphaFoldDB" id="A0A914XW05"/>
<dbReference type="Proteomes" id="UP000887577">
    <property type="component" value="Unplaced"/>
</dbReference>
<organism evidence="1 2">
    <name type="scientific">Panagrolaimus superbus</name>
    <dbReference type="NCBI Taxonomy" id="310955"/>
    <lineage>
        <taxon>Eukaryota</taxon>
        <taxon>Metazoa</taxon>
        <taxon>Ecdysozoa</taxon>
        <taxon>Nematoda</taxon>
        <taxon>Chromadorea</taxon>
        <taxon>Rhabditida</taxon>
        <taxon>Tylenchina</taxon>
        <taxon>Panagrolaimomorpha</taxon>
        <taxon>Panagrolaimoidea</taxon>
        <taxon>Panagrolaimidae</taxon>
        <taxon>Panagrolaimus</taxon>
    </lineage>
</organism>
<name>A0A914XW05_9BILA</name>